<feature type="region of interest" description="Disordered" evidence="1">
    <location>
        <begin position="87"/>
        <end position="116"/>
    </location>
</feature>
<name>A0A6G0X4N8_9STRA</name>
<proteinExistence type="predicted"/>
<reference evidence="2 3" key="1">
    <citation type="submission" date="2019-07" db="EMBL/GenBank/DDBJ databases">
        <title>Genomics analysis of Aphanomyces spp. identifies a new class of oomycete effector associated with host adaptation.</title>
        <authorList>
            <person name="Gaulin E."/>
        </authorList>
    </citation>
    <scope>NUCLEOTIDE SEQUENCE [LARGE SCALE GENOMIC DNA]</scope>
    <source>
        <strain evidence="2 3">ATCC 201684</strain>
    </source>
</reference>
<dbReference type="AlphaFoldDB" id="A0A6G0X4N8"/>
<gene>
    <name evidence="2" type="ORF">Ae201684_008547</name>
</gene>
<feature type="compositionally biased region" description="Acidic residues" evidence="1">
    <location>
        <begin position="104"/>
        <end position="114"/>
    </location>
</feature>
<feature type="compositionally biased region" description="Low complexity" evidence="1">
    <location>
        <begin position="92"/>
        <end position="103"/>
    </location>
</feature>
<evidence type="ECO:0000313" key="3">
    <source>
        <dbReference type="Proteomes" id="UP000481153"/>
    </source>
</evidence>
<keyword evidence="3" id="KW-1185">Reference proteome</keyword>
<sequence length="238" mass="27207">MSKRKGMSSKGRGSGFLSSEVGALLDELEDSLPLCTVEWEAVLRLHSQRYPVFQLVSPTSANRDPMIPPDVKRAKLIRIEMPKRADIGTATEEGNLLSSNESASENDAESDYEAQDGTQAQMDSTAGAYNDLERIGHRESLSTSSVLTPRPLVSKRQKTSEVATSSSTLRVLEMQLILEDKRREADREWREEERRVREAERKEKQEELRRREEERREDRKELYSLLAFMFGIRKNSSD</sequence>
<comment type="caution">
    <text evidence="2">The sequence shown here is derived from an EMBL/GenBank/DDBJ whole genome shotgun (WGS) entry which is preliminary data.</text>
</comment>
<feature type="region of interest" description="Disordered" evidence="1">
    <location>
        <begin position="135"/>
        <end position="160"/>
    </location>
</feature>
<evidence type="ECO:0000313" key="2">
    <source>
        <dbReference type="EMBL" id="KAF0734885.1"/>
    </source>
</evidence>
<protein>
    <submittedName>
        <fullName evidence="2">Uncharacterized protein</fullName>
    </submittedName>
</protein>
<dbReference type="EMBL" id="VJMJ01000103">
    <property type="protein sequence ID" value="KAF0734885.1"/>
    <property type="molecule type" value="Genomic_DNA"/>
</dbReference>
<dbReference type="Proteomes" id="UP000481153">
    <property type="component" value="Unassembled WGS sequence"/>
</dbReference>
<evidence type="ECO:0000256" key="1">
    <source>
        <dbReference type="SAM" id="MobiDB-lite"/>
    </source>
</evidence>
<dbReference type="VEuPathDB" id="FungiDB:AeMF1_020341"/>
<organism evidence="2 3">
    <name type="scientific">Aphanomyces euteiches</name>
    <dbReference type="NCBI Taxonomy" id="100861"/>
    <lineage>
        <taxon>Eukaryota</taxon>
        <taxon>Sar</taxon>
        <taxon>Stramenopiles</taxon>
        <taxon>Oomycota</taxon>
        <taxon>Saprolegniomycetes</taxon>
        <taxon>Saprolegniales</taxon>
        <taxon>Verrucalvaceae</taxon>
        <taxon>Aphanomyces</taxon>
    </lineage>
</organism>
<accession>A0A6G0X4N8</accession>
<feature type="region of interest" description="Disordered" evidence="1">
    <location>
        <begin position="182"/>
        <end position="218"/>
    </location>
</feature>